<dbReference type="PANTHER" id="PTHR48061:SF12">
    <property type="entry name" value="DISEASE RESISTANCE LIKE PROTEIN"/>
    <property type="match status" value="1"/>
</dbReference>
<evidence type="ECO:0000256" key="3">
    <source>
        <dbReference type="ARBA" id="ARBA00022614"/>
    </source>
</evidence>
<evidence type="ECO:0000256" key="7">
    <source>
        <dbReference type="ARBA" id="ARBA00022989"/>
    </source>
</evidence>
<keyword evidence="7" id="KW-1133">Transmembrane helix</keyword>
<keyword evidence="8" id="KW-0472">Membrane</keyword>
<evidence type="ECO:0000313" key="12">
    <source>
        <dbReference type="EMBL" id="PKI35548.1"/>
    </source>
</evidence>
<keyword evidence="4" id="KW-0812">Transmembrane</keyword>
<feature type="domain" description="Disease resistance R13L4/SHOC-2-like LRR" evidence="11">
    <location>
        <begin position="100"/>
        <end position="215"/>
    </location>
</feature>
<evidence type="ECO:0000256" key="2">
    <source>
        <dbReference type="ARBA" id="ARBA00009592"/>
    </source>
</evidence>
<dbReference type="InterPro" id="IPR032675">
    <property type="entry name" value="LRR_dom_sf"/>
</dbReference>
<accession>A0A2I0HV25</accession>
<proteinExistence type="inferred from homology"/>
<dbReference type="FunFam" id="3.80.10.10:FF:000041">
    <property type="entry name" value="LRR receptor-like serine/threonine-protein kinase ERECTA"/>
    <property type="match status" value="1"/>
</dbReference>
<gene>
    <name evidence="12" type="ORF">CRG98_044002</name>
</gene>
<reference evidence="12 13" key="1">
    <citation type="submission" date="2017-11" db="EMBL/GenBank/DDBJ databases">
        <title>De-novo sequencing of pomegranate (Punica granatum L.) genome.</title>
        <authorList>
            <person name="Akparov Z."/>
            <person name="Amiraslanov A."/>
            <person name="Hajiyeva S."/>
            <person name="Abbasov M."/>
            <person name="Kaur K."/>
            <person name="Hamwieh A."/>
            <person name="Solovyev V."/>
            <person name="Salamov A."/>
            <person name="Braich B."/>
            <person name="Kosarev P."/>
            <person name="Mahmoud A."/>
            <person name="Hajiyev E."/>
            <person name="Babayeva S."/>
            <person name="Izzatullayeva V."/>
            <person name="Mammadov A."/>
            <person name="Mammadov A."/>
            <person name="Sharifova S."/>
            <person name="Ojaghi J."/>
            <person name="Eynullazada K."/>
            <person name="Bayramov B."/>
            <person name="Abdulazimova A."/>
            <person name="Shahmuradov I."/>
        </authorList>
    </citation>
    <scope>NUCLEOTIDE SEQUENCE [LARGE SCALE GENOMIC DNA]</scope>
    <source>
        <strain evidence="13">cv. AG2017</strain>
        <tissue evidence="12">Leaf</tissue>
    </source>
</reference>
<comment type="similarity">
    <text evidence="2">Belongs to the RLP family.</text>
</comment>
<dbReference type="AlphaFoldDB" id="A0A2I0HV25"/>
<evidence type="ECO:0000256" key="10">
    <source>
        <dbReference type="ARBA" id="ARBA00023180"/>
    </source>
</evidence>
<dbReference type="SUPFAM" id="SSF52058">
    <property type="entry name" value="L domain-like"/>
    <property type="match status" value="1"/>
</dbReference>
<dbReference type="Proteomes" id="UP000233551">
    <property type="component" value="Unassembled WGS sequence"/>
</dbReference>
<dbReference type="PANTHER" id="PTHR48061">
    <property type="entry name" value="LEUCINE-RICH REPEAT RECEPTOR PROTEIN KINASE EMS1-LIKE-RELATED"/>
    <property type="match status" value="1"/>
</dbReference>
<comment type="subcellular location">
    <subcellularLocation>
        <location evidence="1">Membrane</location>
        <topology evidence="1">Single-pass type I membrane protein</topology>
    </subcellularLocation>
</comment>
<evidence type="ECO:0000256" key="6">
    <source>
        <dbReference type="ARBA" id="ARBA00022737"/>
    </source>
</evidence>
<evidence type="ECO:0000256" key="8">
    <source>
        <dbReference type="ARBA" id="ARBA00023136"/>
    </source>
</evidence>
<dbReference type="Pfam" id="PF23598">
    <property type="entry name" value="LRR_14"/>
    <property type="match status" value="1"/>
</dbReference>
<keyword evidence="5" id="KW-0732">Signal</keyword>
<organism evidence="12 13">
    <name type="scientific">Punica granatum</name>
    <name type="common">Pomegranate</name>
    <dbReference type="NCBI Taxonomy" id="22663"/>
    <lineage>
        <taxon>Eukaryota</taxon>
        <taxon>Viridiplantae</taxon>
        <taxon>Streptophyta</taxon>
        <taxon>Embryophyta</taxon>
        <taxon>Tracheophyta</taxon>
        <taxon>Spermatophyta</taxon>
        <taxon>Magnoliopsida</taxon>
        <taxon>eudicotyledons</taxon>
        <taxon>Gunneridae</taxon>
        <taxon>Pentapetalae</taxon>
        <taxon>rosids</taxon>
        <taxon>malvids</taxon>
        <taxon>Myrtales</taxon>
        <taxon>Lythraceae</taxon>
        <taxon>Punica</taxon>
    </lineage>
</organism>
<dbReference type="STRING" id="22663.A0A2I0HV25"/>
<dbReference type="InterPro" id="IPR055414">
    <property type="entry name" value="LRR_R13L4/SHOC2-like"/>
</dbReference>
<dbReference type="Pfam" id="PF00560">
    <property type="entry name" value="LRR_1"/>
    <property type="match status" value="1"/>
</dbReference>
<name>A0A2I0HV25_PUNGR</name>
<keyword evidence="9" id="KW-0675">Receptor</keyword>
<keyword evidence="6" id="KW-0677">Repeat</keyword>
<evidence type="ECO:0000313" key="13">
    <source>
        <dbReference type="Proteomes" id="UP000233551"/>
    </source>
</evidence>
<dbReference type="InterPro" id="IPR001611">
    <property type="entry name" value="Leu-rich_rpt"/>
</dbReference>
<evidence type="ECO:0000256" key="1">
    <source>
        <dbReference type="ARBA" id="ARBA00004479"/>
    </source>
</evidence>
<dbReference type="InterPro" id="IPR046956">
    <property type="entry name" value="RLP23-like"/>
</dbReference>
<evidence type="ECO:0000256" key="5">
    <source>
        <dbReference type="ARBA" id="ARBA00022729"/>
    </source>
</evidence>
<evidence type="ECO:0000259" key="11">
    <source>
        <dbReference type="Pfam" id="PF23598"/>
    </source>
</evidence>
<evidence type="ECO:0000256" key="9">
    <source>
        <dbReference type="ARBA" id="ARBA00023170"/>
    </source>
</evidence>
<dbReference type="EMBL" id="PGOL01005256">
    <property type="protein sequence ID" value="PKI35548.1"/>
    <property type="molecule type" value="Genomic_DNA"/>
</dbReference>
<evidence type="ECO:0000256" key="4">
    <source>
        <dbReference type="ARBA" id="ARBA00022692"/>
    </source>
</evidence>
<sequence length="244" mass="26950">MKSLAPLSIPGIECNEESGRVVALDLGRSCLYGTINSSSNLFRLDHLRRLNLADNDFDGSQIPSNLGSLSDAQVHGIFSDRLFQLPNMQHIDLAYNSDLNGHLPKFISTSSLQMLRLRFTNFSRELPASLGNLQSLLSLDLSSAHFEGSLPQSIGNLHSLNYLNIEICSFSGSIPSSFSNLTELTYLNVDSNQFSAAKLESLSWLWKLAKVKRLNLKSVNLLGEIPSSSEICPDLCPWNWMAMG</sequence>
<keyword evidence="3" id="KW-0433">Leucine-rich repeat</keyword>
<keyword evidence="13" id="KW-1185">Reference proteome</keyword>
<comment type="caution">
    <text evidence="12">The sequence shown here is derived from an EMBL/GenBank/DDBJ whole genome shotgun (WGS) entry which is preliminary data.</text>
</comment>
<protein>
    <recommendedName>
        <fullName evidence="11">Disease resistance R13L4/SHOC-2-like LRR domain-containing protein</fullName>
    </recommendedName>
</protein>
<dbReference type="Gene3D" id="3.80.10.10">
    <property type="entry name" value="Ribonuclease Inhibitor"/>
    <property type="match status" value="3"/>
</dbReference>
<dbReference type="GO" id="GO:0016020">
    <property type="term" value="C:membrane"/>
    <property type="evidence" value="ECO:0007669"/>
    <property type="project" value="UniProtKB-SubCell"/>
</dbReference>
<keyword evidence="10" id="KW-0325">Glycoprotein</keyword>